<name>D5HBP0_SALRM</name>
<feature type="region of interest" description="Disordered" evidence="1">
    <location>
        <begin position="223"/>
        <end position="243"/>
    </location>
</feature>
<reference evidence="5" key="2">
    <citation type="submission" date="2010-04" db="EMBL/GenBank/DDBJ databases">
        <title>Genome sequence of Salinibacter ruber M8.</title>
        <authorList>
            <consortium name="Genoscope"/>
        </authorList>
    </citation>
    <scope>NUCLEOTIDE SEQUENCE [LARGE SCALE GENOMIC DNA]</scope>
    <source>
        <strain evidence="5">M8</strain>
    </source>
</reference>
<accession>D5HBP0</accession>
<proteinExistence type="predicted"/>
<dbReference type="SUPFAM" id="SSF49384">
    <property type="entry name" value="Carbohydrate-binding domain"/>
    <property type="match status" value="1"/>
</dbReference>
<dbReference type="InterPro" id="IPR026444">
    <property type="entry name" value="Secre_tail"/>
</dbReference>
<evidence type="ECO:0000313" key="4">
    <source>
        <dbReference type="EMBL" id="CBH25445.1"/>
    </source>
</evidence>
<evidence type="ECO:0000259" key="3">
    <source>
        <dbReference type="Pfam" id="PF18962"/>
    </source>
</evidence>
<dbReference type="Pfam" id="PF18962">
    <property type="entry name" value="Por_Secre_tail"/>
    <property type="match status" value="1"/>
</dbReference>
<dbReference type="HOGENOM" id="CLU_489910_0_0_10"/>
<dbReference type="Pfam" id="PF00963">
    <property type="entry name" value="Cohesin"/>
    <property type="match status" value="1"/>
</dbReference>
<dbReference type="Proteomes" id="UP000000933">
    <property type="component" value="Chromosome"/>
</dbReference>
<dbReference type="AlphaFoldDB" id="D5HBP0"/>
<feature type="domain" description="Cohesin" evidence="2">
    <location>
        <begin position="48"/>
        <end position="147"/>
    </location>
</feature>
<dbReference type="GO" id="GO:0030246">
    <property type="term" value="F:carbohydrate binding"/>
    <property type="evidence" value="ECO:0007669"/>
    <property type="project" value="InterPro"/>
</dbReference>
<dbReference type="NCBIfam" id="TIGR04183">
    <property type="entry name" value="Por_Secre_tail"/>
    <property type="match status" value="1"/>
</dbReference>
<dbReference type="KEGG" id="srm:SRM_02524"/>
<dbReference type="GO" id="GO:0000272">
    <property type="term" value="P:polysaccharide catabolic process"/>
    <property type="evidence" value="ECO:0007669"/>
    <property type="project" value="InterPro"/>
</dbReference>
<feature type="domain" description="Secretion system C-terminal sorting" evidence="3">
    <location>
        <begin position="493"/>
        <end position="569"/>
    </location>
</feature>
<gene>
    <name evidence="4" type="ordered locus">SRM_02524</name>
</gene>
<evidence type="ECO:0000313" key="5">
    <source>
        <dbReference type="Proteomes" id="UP000000933"/>
    </source>
</evidence>
<reference evidence="4 5" key="1">
    <citation type="journal article" date="2010" name="ISME J.">
        <title>Fine-scale evolution: genomic, phenotypic and ecological differentiation in two coexisting Salinibacter ruber strains.</title>
        <authorList>
            <person name="Pena A."/>
            <person name="Teeling H."/>
            <person name="Huerta-Cepas J."/>
            <person name="Santos F."/>
            <person name="Yarza P."/>
            <person name="Brito-Echeverria J."/>
            <person name="Lucio M."/>
            <person name="Schmitt-Kopplin P."/>
            <person name="Meseguer I."/>
            <person name="Schenowitz C."/>
            <person name="Dossat C."/>
            <person name="Barbe V."/>
            <person name="Dopazo J."/>
            <person name="Rossello-Mora R."/>
            <person name="Schuler M."/>
            <person name="Glockner F.O."/>
            <person name="Amann R."/>
            <person name="Gabaldon T."/>
            <person name="Anton J."/>
        </authorList>
    </citation>
    <scope>NUCLEOTIDE SEQUENCE [LARGE SCALE GENOMIC DNA]</scope>
    <source>
        <strain evidence="4 5">M8</strain>
    </source>
</reference>
<dbReference type="Gene3D" id="2.60.40.680">
    <property type="match status" value="1"/>
</dbReference>
<dbReference type="CDD" id="cd08547">
    <property type="entry name" value="Type_II_cohesin"/>
    <property type="match status" value="1"/>
</dbReference>
<dbReference type="InterPro" id="IPR008965">
    <property type="entry name" value="CBM2/CBM3_carb-bd_dom_sf"/>
</dbReference>
<organism evidence="4 5">
    <name type="scientific">Salinibacter ruber (strain M8)</name>
    <dbReference type="NCBI Taxonomy" id="761659"/>
    <lineage>
        <taxon>Bacteria</taxon>
        <taxon>Pseudomonadati</taxon>
        <taxon>Rhodothermota</taxon>
        <taxon>Rhodothermia</taxon>
        <taxon>Rhodothermales</taxon>
        <taxon>Salinibacteraceae</taxon>
        <taxon>Salinibacter</taxon>
    </lineage>
</organism>
<dbReference type="EMBL" id="FP565814">
    <property type="protein sequence ID" value="CBH25445.1"/>
    <property type="molecule type" value="Genomic_DNA"/>
</dbReference>
<sequence>MGVLVAFTLRISSTMMSDRHVDAALSLLLVLVFVGGMPVPTHAQSGISVTIPEKDLAPGETATLSIQADLAGKNVDNYSNMEFKFDSAVLNIVDVRDGDGLSFGTSQFDVEQPQSGILRISNDADNPPVTGNGEFLEIEVELKTIAQKPGTFFRLTPSVSEIGEPFVSTFREAGSTSVFEITTIEQGKVGDLEVQNGRQEGTSSTATVTGTVTRALGSYVRFQDESGSNDSPSGLTVGPVDGIGGDVTQGTRLYVRGTLSEPGGLLRIDDSGLKNYVVLGQGTLPTAQNVSLSQLQSSGENYESELVRVNGLSFQNPSGSFSANTTYTVADATTSLAYRVEGGNQTELIGKSIPTGTFTYRGVVGESSSGSQLVPVRASTALPVTLTGFTAVRNGSSTVLTWRTASETNNAGFRVQYERAAGWEALGFVPSTVDDGTTGEAQSYRFVVDRRLGPGTHRFRLEQVDLDRSTTLSDTVQVEIGMEGALHLSAPAPNPAAERATLSFAVQEGTKAEVTMYDVLGQRVRTLYEGRPPGEEGRRLTVETRDLPSGVYVVRLRAGGQTQTRRLTVVQ</sequence>
<evidence type="ECO:0008006" key="6">
    <source>
        <dbReference type="Google" id="ProtNLM"/>
    </source>
</evidence>
<feature type="compositionally biased region" description="Polar residues" evidence="1">
    <location>
        <begin position="225"/>
        <end position="234"/>
    </location>
</feature>
<evidence type="ECO:0000256" key="1">
    <source>
        <dbReference type="SAM" id="MobiDB-lite"/>
    </source>
</evidence>
<dbReference type="InterPro" id="IPR002102">
    <property type="entry name" value="Cohesin_dom"/>
</dbReference>
<evidence type="ECO:0000259" key="2">
    <source>
        <dbReference type="Pfam" id="PF00963"/>
    </source>
</evidence>
<protein>
    <recommendedName>
        <fullName evidence="6">Secretion system C-terminal sorting domain-containing protein</fullName>
    </recommendedName>
</protein>